<dbReference type="GO" id="GO:0005737">
    <property type="term" value="C:cytoplasm"/>
    <property type="evidence" value="ECO:0007669"/>
    <property type="project" value="TreeGrafter"/>
</dbReference>
<dbReference type="GO" id="GO:0009435">
    <property type="term" value="P:NAD+ biosynthetic process"/>
    <property type="evidence" value="ECO:0007669"/>
    <property type="project" value="UniProtKB-UniPathway"/>
</dbReference>
<sequence>MKFKNFNLDRWLENWLAEDIGSGDLTTDLIVPEAAVAKACIHSKDVGLLAGIDVAGRVFTLLNPNIQFTVYARDGAQLDKQTVIATVEGDARSILAGERLALNLLQHLSGIATQTAHFTALAEPYGARLVDTRKTTPGLRLLEKYAVRVGGGFNHRLGLYDAVLIKDNHIKVAGGIKAALELTKKEISHMTKVEIEVENIAGVEAALRGGADIIMLDNMDCDQMLEAVRLIRGRVPVEASGGITEKTVAAIAATGVDIISVGALTHSVRSLDISLDIDLNK</sequence>
<comment type="similarity">
    <text evidence="3 12">Belongs to the NadC/ModD family.</text>
</comment>
<evidence type="ECO:0000256" key="2">
    <source>
        <dbReference type="ARBA" id="ARBA00004893"/>
    </source>
</evidence>
<feature type="binding site" evidence="13">
    <location>
        <position position="156"/>
    </location>
    <ligand>
        <name>substrate</name>
    </ligand>
</feature>
<dbReference type="RefSeq" id="WP_091828281.1">
    <property type="nucleotide sequence ID" value="NZ_FNZK01000001.1"/>
</dbReference>
<feature type="domain" description="Quinolinate phosphoribosyl transferase C-terminal" evidence="14">
    <location>
        <begin position="111"/>
        <end position="276"/>
    </location>
</feature>
<gene>
    <name evidence="16" type="ORF">SAMN05660742_1014</name>
</gene>
<comment type="function">
    <text evidence="1">Involved in the catabolism of quinolinic acid (QA).</text>
</comment>
<dbReference type="STRING" id="84035.SAMN05660742_1014"/>
<keyword evidence="8 12" id="KW-0808">Transferase</keyword>
<dbReference type="InterPro" id="IPR036068">
    <property type="entry name" value="Nicotinate_pribotase-like_C"/>
</dbReference>
<keyword evidence="6" id="KW-0662">Pyridine nucleotide biosynthesis</keyword>
<dbReference type="UniPathway" id="UPA00253">
    <property type="reaction ID" value="UER00331"/>
</dbReference>
<dbReference type="InterPro" id="IPR013785">
    <property type="entry name" value="Aldolase_TIM"/>
</dbReference>
<reference evidence="16 17" key="1">
    <citation type="submission" date="2016-10" db="EMBL/GenBank/DDBJ databases">
        <authorList>
            <person name="de Groot N.N."/>
        </authorList>
    </citation>
    <scope>NUCLEOTIDE SEQUENCE [LARGE SCALE GENOMIC DNA]</scope>
    <source>
        <strain evidence="16 17">DSM 2179</strain>
    </source>
</reference>
<feature type="binding site" evidence="13">
    <location>
        <position position="196"/>
    </location>
    <ligand>
        <name>substrate</name>
    </ligand>
</feature>
<dbReference type="GO" id="GO:0034213">
    <property type="term" value="P:quinolinate catabolic process"/>
    <property type="evidence" value="ECO:0007669"/>
    <property type="project" value="TreeGrafter"/>
</dbReference>
<evidence type="ECO:0000256" key="10">
    <source>
        <dbReference type="ARBA" id="ARBA00047445"/>
    </source>
</evidence>
<dbReference type="AlphaFoldDB" id="A0A1H6TBV1"/>
<dbReference type="EMBL" id="FNZK01000001">
    <property type="protein sequence ID" value="SEI77518.1"/>
    <property type="molecule type" value="Genomic_DNA"/>
</dbReference>
<feature type="binding site" evidence="13">
    <location>
        <begin position="261"/>
        <end position="263"/>
    </location>
    <ligand>
        <name>substrate</name>
    </ligand>
</feature>
<evidence type="ECO:0000256" key="3">
    <source>
        <dbReference type="ARBA" id="ARBA00009400"/>
    </source>
</evidence>
<organism evidence="16 17">
    <name type="scientific">Propionispira arboris</name>
    <dbReference type="NCBI Taxonomy" id="84035"/>
    <lineage>
        <taxon>Bacteria</taxon>
        <taxon>Bacillati</taxon>
        <taxon>Bacillota</taxon>
        <taxon>Negativicutes</taxon>
        <taxon>Selenomonadales</taxon>
        <taxon>Selenomonadaceae</taxon>
        <taxon>Propionispira</taxon>
    </lineage>
</organism>
<feature type="binding site" evidence="13">
    <location>
        <begin position="240"/>
        <end position="242"/>
    </location>
    <ligand>
        <name>substrate</name>
    </ligand>
</feature>
<dbReference type="FunFam" id="3.90.1170.20:FF:000001">
    <property type="entry name" value="Nicotinate-nucleotide diphosphorylase (Carboxylating)"/>
    <property type="match status" value="1"/>
</dbReference>
<evidence type="ECO:0000256" key="1">
    <source>
        <dbReference type="ARBA" id="ARBA00003237"/>
    </source>
</evidence>
<dbReference type="GO" id="GO:0004514">
    <property type="term" value="F:nicotinate-nucleotide diphosphorylase (carboxylating) activity"/>
    <property type="evidence" value="ECO:0007669"/>
    <property type="project" value="UniProtKB-EC"/>
</dbReference>
<dbReference type="Gene3D" id="3.90.1170.20">
    <property type="entry name" value="Quinolinate phosphoribosyl transferase, N-terminal domain"/>
    <property type="match status" value="1"/>
</dbReference>
<comment type="pathway">
    <text evidence="2">Cofactor biosynthesis; NAD(+) biosynthesis; nicotinate D-ribonucleotide from quinolinate: step 1/1.</text>
</comment>
<dbReference type="SUPFAM" id="SSF51690">
    <property type="entry name" value="Nicotinate/Quinolinate PRTase C-terminal domain-like"/>
    <property type="match status" value="1"/>
</dbReference>
<dbReference type="FunFam" id="3.20.20.70:FF:000030">
    <property type="entry name" value="Nicotinate-nucleotide pyrophosphorylase, carboxylating"/>
    <property type="match status" value="1"/>
</dbReference>
<evidence type="ECO:0000259" key="15">
    <source>
        <dbReference type="Pfam" id="PF02749"/>
    </source>
</evidence>
<dbReference type="NCBIfam" id="TIGR00078">
    <property type="entry name" value="nadC"/>
    <property type="match status" value="1"/>
</dbReference>
<comment type="subunit">
    <text evidence="4">Hexamer formed by 3 homodimers.</text>
</comment>
<dbReference type="Pfam" id="PF02749">
    <property type="entry name" value="QRPTase_N"/>
    <property type="match status" value="1"/>
</dbReference>
<dbReference type="SUPFAM" id="SSF54675">
    <property type="entry name" value="Nicotinate/Quinolinate PRTase N-terminal domain-like"/>
    <property type="match status" value="1"/>
</dbReference>
<evidence type="ECO:0000256" key="11">
    <source>
        <dbReference type="ARBA" id="ARBA00069173"/>
    </source>
</evidence>
<evidence type="ECO:0000256" key="9">
    <source>
        <dbReference type="ARBA" id="ARBA00033102"/>
    </source>
</evidence>
<dbReference type="InterPro" id="IPR002638">
    <property type="entry name" value="Quinolinate_PRibosylTrfase_C"/>
</dbReference>
<dbReference type="InterPro" id="IPR037128">
    <property type="entry name" value="Quinolinate_PRibosylTase_N_sf"/>
</dbReference>
<dbReference type="PANTHER" id="PTHR32179:SF3">
    <property type="entry name" value="NICOTINATE-NUCLEOTIDE PYROPHOSPHORYLASE [CARBOXYLATING]"/>
    <property type="match status" value="1"/>
</dbReference>
<dbReference type="InterPro" id="IPR027277">
    <property type="entry name" value="NadC/ModD"/>
</dbReference>
<name>A0A1H6TBV1_9FIRM</name>
<evidence type="ECO:0000256" key="12">
    <source>
        <dbReference type="PIRNR" id="PIRNR006250"/>
    </source>
</evidence>
<feature type="domain" description="Quinolinate phosphoribosyl transferase N-terminal" evidence="15">
    <location>
        <begin position="24"/>
        <end position="109"/>
    </location>
</feature>
<dbReference type="InterPro" id="IPR022412">
    <property type="entry name" value="Quinolinate_PRibosylTrfase_N"/>
</dbReference>
<dbReference type="Gene3D" id="3.20.20.70">
    <property type="entry name" value="Aldolase class I"/>
    <property type="match status" value="1"/>
</dbReference>
<proteinExistence type="inferred from homology"/>
<evidence type="ECO:0000256" key="13">
    <source>
        <dbReference type="PIRSR" id="PIRSR006250-1"/>
    </source>
</evidence>
<accession>A0A1H6TBV1</accession>
<evidence type="ECO:0000256" key="5">
    <source>
        <dbReference type="ARBA" id="ARBA00011944"/>
    </source>
</evidence>
<evidence type="ECO:0000259" key="14">
    <source>
        <dbReference type="Pfam" id="PF01729"/>
    </source>
</evidence>
<dbReference type="EC" id="2.4.2.19" evidence="5"/>
<evidence type="ECO:0000313" key="16">
    <source>
        <dbReference type="EMBL" id="SEI77518.1"/>
    </source>
</evidence>
<feature type="binding site" evidence="13">
    <location>
        <position position="99"/>
    </location>
    <ligand>
        <name>substrate</name>
    </ligand>
</feature>
<feature type="binding site" evidence="13">
    <location>
        <position position="217"/>
    </location>
    <ligand>
        <name>substrate</name>
    </ligand>
</feature>
<protein>
    <recommendedName>
        <fullName evidence="11">Probable nicotinate-nucleotide pyrophosphorylase [carboxylating]</fullName>
        <ecNumber evidence="5">2.4.2.19</ecNumber>
    </recommendedName>
    <alternativeName>
        <fullName evidence="9">Quinolinate phosphoribosyltransferase [decarboxylating]</fullName>
    </alternativeName>
</protein>
<evidence type="ECO:0000313" key="17">
    <source>
        <dbReference type="Proteomes" id="UP000199662"/>
    </source>
</evidence>
<dbReference type="PANTHER" id="PTHR32179">
    <property type="entry name" value="NICOTINATE-NUCLEOTIDE PYROPHOSPHORYLASE [CARBOXYLATING]"/>
    <property type="match status" value="1"/>
</dbReference>
<evidence type="ECO:0000256" key="4">
    <source>
        <dbReference type="ARBA" id="ARBA00011218"/>
    </source>
</evidence>
<keyword evidence="7 12" id="KW-0328">Glycosyltransferase</keyword>
<dbReference type="PIRSF" id="PIRSF006250">
    <property type="entry name" value="NadC_ModD"/>
    <property type="match status" value="1"/>
</dbReference>
<evidence type="ECO:0000256" key="6">
    <source>
        <dbReference type="ARBA" id="ARBA00022642"/>
    </source>
</evidence>
<feature type="binding site" evidence="13">
    <location>
        <begin position="132"/>
        <end position="134"/>
    </location>
    <ligand>
        <name>substrate</name>
    </ligand>
</feature>
<evidence type="ECO:0000256" key="7">
    <source>
        <dbReference type="ARBA" id="ARBA00022676"/>
    </source>
</evidence>
<keyword evidence="17" id="KW-1185">Reference proteome</keyword>
<dbReference type="Pfam" id="PF01729">
    <property type="entry name" value="QRPTase_C"/>
    <property type="match status" value="1"/>
</dbReference>
<dbReference type="InterPro" id="IPR004393">
    <property type="entry name" value="NadC"/>
</dbReference>
<dbReference type="CDD" id="cd01572">
    <property type="entry name" value="QPRTase"/>
    <property type="match status" value="1"/>
</dbReference>
<feature type="binding site" evidence="13">
    <location>
        <position position="166"/>
    </location>
    <ligand>
        <name>substrate</name>
    </ligand>
</feature>
<evidence type="ECO:0000256" key="8">
    <source>
        <dbReference type="ARBA" id="ARBA00022679"/>
    </source>
</evidence>
<dbReference type="Proteomes" id="UP000199662">
    <property type="component" value="Unassembled WGS sequence"/>
</dbReference>
<comment type="catalytic activity">
    <reaction evidence="10">
        <text>nicotinate beta-D-ribonucleotide + CO2 + diphosphate = quinolinate + 5-phospho-alpha-D-ribose 1-diphosphate + 2 H(+)</text>
        <dbReference type="Rhea" id="RHEA:12733"/>
        <dbReference type="ChEBI" id="CHEBI:15378"/>
        <dbReference type="ChEBI" id="CHEBI:16526"/>
        <dbReference type="ChEBI" id="CHEBI:29959"/>
        <dbReference type="ChEBI" id="CHEBI:33019"/>
        <dbReference type="ChEBI" id="CHEBI:57502"/>
        <dbReference type="ChEBI" id="CHEBI:58017"/>
        <dbReference type="EC" id="2.4.2.19"/>
    </reaction>
</comment>